<keyword evidence="3" id="KW-1185">Reference proteome</keyword>
<dbReference type="EMBL" id="KN833041">
    <property type="protein sequence ID" value="KIM75869.1"/>
    <property type="molecule type" value="Genomic_DNA"/>
</dbReference>
<feature type="region of interest" description="Disordered" evidence="1">
    <location>
        <begin position="174"/>
        <end position="288"/>
    </location>
</feature>
<evidence type="ECO:0000313" key="3">
    <source>
        <dbReference type="Proteomes" id="UP000054166"/>
    </source>
</evidence>
<organism evidence="2 3">
    <name type="scientific">Piloderma croceum (strain F 1598)</name>
    <dbReference type="NCBI Taxonomy" id="765440"/>
    <lineage>
        <taxon>Eukaryota</taxon>
        <taxon>Fungi</taxon>
        <taxon>Dikarya</taxon>
        <taxon>Basidiomycota</taxon>
        <taxon>Agaricomycotina</taxon>
        <taxon>Agaricomycetes</taxon>
        <taxon>Agaricomycetidae</taxon>
        <taxon>Atheliales</taxon>
        <taxon>Atheliaceae</taxon>
        <taxon>Piloderma</taxon>
    </lineage>
</organism>
<proteinExistence type="predicted"/>
<dbReference type="AlphaFoldDB" id="A0A0C3F7H7"/>
<protein>
    <submittedName>
        <fullName evidence="2">Uncharacterized protein</fullName>
    </submittedName>
</protein>
<dbReference type="InParanoid" id="A0A0C3F7H7"/>
<reference evidence="2 3" key="1">
    <citation type="submission" date="2014-04" db="EMBL/GenBank/DDBJ databases">
        <authorList>
            <consortium name="DOE Joint Genome Institute"/>
            <person name="Kuo A."/>
            <person name="Tarkka M."/>
            <person name="Buscot F."/>
            <person name="Kohler A."/>
            <person name="Nagy L.G."/>
            <person name="Floudas D."/>
            <person name="Copeland A."/>
            <person name="Barry K.W."/>
            <person name="Cichocki N."/>
            <person name="Veneault-Fourrey C."/>
            <person name="LaButti K."/>
            <person name="Lindquist E.A."/>
            <person name="Lipzen A."/>
            <person name="Lundell T."/>
            <person name="Morin E."/>
            <person name="Murat C."/>
            <person name="Sun H."/>
            <person name="Tunlid A."/>
            <person name="Henrissat B."/>
            <person name="Grigoriev I.V."/>
            <person name="Hibbett D.S."/>
            <person name="Martin F."/>
            <person name="Nordberg H.P."/>
            <person name="Cantor M.N."/>
            <person name="Hua S.X."/>
        </authorList>
    </citation>
    <scope>NUCLEOTIDE SEQUENCE [LARGE SCALE GENOMIC DNA]</scope>
    <source>
        <strain evidence="2 3">F 1598</strain>
    </source>
</reference>
<name>A0A0C3F7H7_PILCF</name>
<sequence>MDDIRKNTAKKQRACDLRNTTVKLTITAPVQTANTLPVTTTTTPKWCDPETVTLEQIDENTWWLLREWPKDNGTPFPMEILEVLRDLKLRVRAQDAEQTHSATVSVATSSSLSSRKAAKIAYQNNVVKNGYPLTANQAVIDRATKTAILANTSVEQLDTQLHKMEMAWCRKKTNPFPDHTATPNSNPIGSDTAVTAPAPSPAPAPTHYKTTTTKPPDRKIEVRQVTVTTAPSPAKSQDHKELEKERMENGEEREDGRQQTREENKGSTEREERTDDEGIEETRRDDRLTAPACTANGIACESQRFNWATDINMSIGPVPSANNSCPTTSAPKKPIISMPASPDLTLPKPTVTLSSSDMALRAPTLALSKDPTTLLNCAPIECVDSLPPISHLPACVTTDNTAPAVHEIHGAASPTAITIPIHHTTSHCFVRALRTHGAASATTIVALTHSIHTMCTQYSHPESPQYSI</sequence>
<evidence type="ECO:0000256" key="1">
    <source>
        <dbReference type="SAM" id="MobiDB-lite"/>
    </source>
</evidence>
<dbReference type="HOGENOM" id="CLU_510079_0_0_1"/>
<reference evidence="3" key="2">
    <citation type="submission" date="2015-01" db="EMBL/GenBank/DDBJ databases">
        <title>Evolutionary Origins and Diversification of the Mycorrhizal Mutualists.</title>
        <authorList>
            <consortium name="DOE Joint Genome Institute"/>
            <consortium name="Mycorrhizal Genomics Consortium"/>
            <person name="Kohler A."/>
            <person name="Kuo A."/>
            <person name="Nagy L.G."/>
            <person name="Floudas D."/>
            <person name="Copeland A."/>
            <person name="Barry K.W."/>
            <person name="Cichocki N."/>
            <person name="Veneault-Fourrey C."/>
            <person name="LaButti K."/>
            <person name="Lindquist E.A."/>
            <person name="Lipzen A."/>
            <person name="Lundell T."/>
            <person name="Morin E."/>
            <person name="Murat C."/>
            <person name="Riley R."/>
            <person name="Ohm R."/>
            <person name="Sun H."/>
            <person name="Tunlid A."/>
            <person name="Henrissat B."/>
            <person name="Grigoriev I.V."/>
            <person name="Hibbett D.S."/>
            <person name="Martin F."/>
        </authorList>
    </citation>
    <scope>NUCLEOTIDE SEQUENCE [LARGE SCALE GENOMIC DNA]</scope>
    <source>
        <strain evidence="3">F 1598</strain>
    </source>
</reference>
<evidence type="ECO:0000313" key="2">
    <source>
        <dbReference type="EMBL" id="KIM75869.1"/>
    </source>
</evidence>
<feature type="compositionally biased region" description="Polar residues" evidence="1">
    <location>
        <begin position="225"/>
        <end position="235"/>
    </location>
</feature>
<gene>
    <name evidence="2" type="ORF">PILCRDRAFT_91891</name>
</gene>
<feature type="compositionally biased region" description="Low complexity" evidence="1">
    <location>
        <begin position="205"/>
        <end position="214"/>
    </location>
</feature>
<dbReference type="Proteomes" id="UP000054166">
    <property type="component" value="Unassembled WGS sequence"/>
</dbReference>
<accession>A0A0C3F7H7</accession>
<feature type="compositionally biased region" description="Basic and acidic residues" evidence="1">
    <location>
        <begin position="236"/>
        <end position="273"/>
    </location>
</feature>